<dbReference type="PANTHER" id="PTHR34473">
    <property type="entry name" value="UPF0699 TRANSMEMBRANE PROTEIN YDBS"/>
    <property type="match status" value="1"/>
</dbReference>
<organism evidence="3 4">
    <name type="scientific">Candidatus Merdivivens pullicola</name>
    <dbReference type="NCBI Taxonomy" id="2840872"/>
    <lineage>
        <taxon>Bacteria</taxon>
        <taxon>Pseudomonadati</taxon>
        <taxon>Bacteroidota</taxon>
        <taxon>Bacteroidia</taxon>
        <taxon>Bacteroidales</taxon>
        <taxon>Muribaculaceae</taxon>
        <taxon>Muribaculaceae incertae sedis</taxon>
        <taxon>Candidatus Merdivivens</taxon>
    </lineage>
</organism>
<accession>A0A9D9IH28</accession>
<dbReference type="AlphaFoldDB" id="A0A9D9IH28"/>
<feature type="transmembrane region" description="Helical" evidence="1">
    <location>
        <begin position="238"/>
        <end position="259"/>
    </location>
</feature>
<comment type="caution">
    <text evidence="3">The sequence shown here is derived from an EMBL/GenBank/DDBJ whole genome shotgun (WGS) entry which is preliminary data.</text>
</comment>
<evidence type="ECO:0000313" key="3">
    <source>
        <dbReference type="EMBL" id="MBO8472634.1"/>
    </source>
</evidence>
<dbReference type="Pfam" id="PF03703">
    <property type="entry name" value="bPH_2"/>
    <property type="match status" value="1"/>
</dbReference>
<reference evidence="3" key="2">
    <citation type="journal article" date="2021" name="PeerJ">
        <title>Extensive microbial diversity within the chicken gut microbiome revealed by metagenomics and culture.</title>
        <authorList>
            <person name="Gilroy R."/>
            <person name="Ravi A."/>
            <person name="Getino M."/>
            <person name="Pursley I."/>
            <person name="Horton D.L."/>
            <person name="Alikhan N.F."/>
            <person name="Baker D."/>
            <person name="Gharbi K."/>
            <person name="Hall N."/>
            <person name="Watson M."/>
            <person name="Adriaenssens E.M."/>
            <person name="Foster-Nyarko E."/>
            <person name="Jarju S."/>
            <person name="Secka A."/>
            <person name="Antonio M."/>
            <person name="Oren A."/>
            <person name="Chaudhuri R.R."/>
            <person name="La Ragione R."/>
            <person name="Hildebrand F."/>
            <person name="Pallen M.J."/>
        </authorList>
    </citation>
    <scope>NUCLEOTIDE SEQUENCE</scope>
    <source>
        <strain evidence="3">B1-8020</strain>
    </source>
</reference>
<keyword evidence="1" id="KW-0472">Membrane</keyword>
<feature type="domain" description="YdbS-like PH" evidence="2">
    <location>
        <begin position="75"/>
        <end position="139"/>
    </location>
</feature>
<keyword evidence="1" id="KW-1133">Transmembrane helix</keyword>
<gene>
    <name evidence="3" type="ORF">IAB81_03280</name>
</gene>
<evidence type="ECO:0000259" key="2">
    <source>
        <dbReference type="Pfam" id="PF03703"/>
    </source>
</evidence>
<feature type="transmembrane region" description="Helical" evidence="1">
    <location>
        <begin position="21"/>
        <end position="41"/>
    </location>
</feature>
<evidence type="ECO:0000256" key="1">
    <source>
        <dbReference type="SAM" id="Phobius"/>
    </source>
</evidence>
<proteinExistence type="predicted"/>
<dbReference type="EMBL" id="JADIMA010000033">
    <property type="protein sequence ID" value="MBO8472634.1"/>
    <property type="molecule type" value="Genomic_DNA"/>
</dbReference>
<name>A0A9D9IH28_9BACT</name>
<dbReference type="PANTHER" id="PTHR34473:SF2">
    <property type="entry name" value="UPF0699 TRANSMEMBRANE PROTEIN YDBT"/>
    <property type="match status" value="1"/>
</dbReference>
<dbReference type="Proteomes" id="UP000823604">
    <property type="component" value="Unassembled WGS sequence"/>
</dbReference>
<evidence type="ECO:0000313" key="4">
    <source>
        <dbReference type="Proteomes" id="UP000823604"/>
    </source>
</evidence>
<sequence>MKASDFSVPRRMSGSALWVMIVKGLREYAGIFVFLIVLKLIDTDDQHTFYDNMRILFLLCAGYLVLAALTAFISWYFKKYYIEGGKLIFIHGFFGKETTSIPLDKVQSMRTKQGFIYRVLELRGVLFDTLASKSAEIELILDDRDWKTLMERVEMQEAVADVVAAAGVEEQAVRLNFSNSNLIKGAFCQNHLQGMAVLFAALSVVYNTVSSIDYHTLEHIINYVDTQAETLSPQPSDYVAVALALYFFVMLLWIGKVFLRYANMQVQMARGYLTFESGLISRRSIRFLYDKVCTVYVKRNFLERRLHGSTVILRQAVNATDEKKGADIKVYGSDSADDFLDWWLGKGYGSSAEILTARSGYGLMWHVLRIDILLSLAAAAALACFDLYGWLLLPAAWLVISVAKGSMAVRRSRITLKEDYIEIHNGKFADIRNYVKYCNVEVVRLKANPFTPYTHRVSLTLSTNGTVFTLRSLKEQDARDICERLVFPCLQDI</sequence>
<keyword evidence="1" id="KW-0812">Transmembrane</keyword>
<reference evidence="3" key="1">
    <citation type="submission" date="2020-10" db="EMBL/GenBank/DDBJ databases">
        <authorList>
            <person name="Gilroy R."/>
        </authorList>
    </citation>
    <scope>NUCLEOTIDE SEQUENCE</scope>
    <source>
        <strain evidence="3">B1-8020</strain>
    </source>
</reference>
<feature type="transmembrane region" description="Helical" evidence="1">
    <location>
        <begin position="53"/>
        <end position="77"/>
    </location>
</feature>
<dbReference type="InterPro" id="IPR005182">
    <property type="entry name" value="YdbS-like_PH"/>
</dbReference>
<protein>
    <submittedName>
        <fullName evidence="3">PH domain-containing protein</fullName>
    </submittedName>
</protein>
<feature type="transmembrane region" description="Helical" evidence="1">
    <location>
        <begin position="192"/>
        <end position="209"/>
    </location>
</feature>